<keyword evidence="1" id="KW-0862">Zinc</keyword>
<dbReference type="EMBL" id="OU892277">
    <property type="protein sequence ID" value="CAG9759977.1"/>
    <property type="molecule type" value="Genomic_DNA"/>
</dbReference>
<evidence type="ECO:0000256" key="1">
    <source>
        <dbReference type="PROSITE-ProRule" id="PRU00325"/>
    </source>
</evidence>
<feature type="domain" description="SWIM-type" evidence="3">
    <location>
        <begin position="34"/>
        <end position="65"/>
    </location>
</feature>
<dbReference type="GO" id="GO:0008270">
    <property type="term" value="F:zinc ion binding"/>
    <property type="evidence" value="ECO:0007669"/>
    <property type="project" value="UniProtKB-KW"/>
</dbReference>
<evidence type="ECO:0000313" key="4">
    <source>
        <dbReference type="EMBL" id="CAG9759977.1"/>
    </source>
</evidence>
<feature type="region of interest" description="Disordered" evidence="2">
    <location>
        <begin position="112"/>
        <end position="135"/>
    </location>
</feature>
<evidence type="ECO:0000256" key="2">
    <source>
        <dbReference type="SAM" id="MobiDB-lite"/>
    </source>
</evidence>
<evidence type="ECO:0000313" key="5">
    <source>
        <dbReference type="Proteomes" id="UP001152799"/>
    </source>
</evidence>
<protein>
    <recommendedName>
        <fullName evidence="3">SWIM-type domain-containing protein</fullName>
    </recommendedName>
</protein>
<keyword evidence="1" id="KW-0863">Zinc-finger</keyword>
<keyword evidence="5" id="KW-1185">Reference proteome</keyword>
<gene>
    <name evidence="4" type="ORF">CEUTPL_LOCUS713</name>
</gene>
<keyword evidence="1" id="KW-0479">Metal-binding</keyword>
<accession>A0A9N9QDH1</accession>
<dbReference type="OrthoDB" id="6582261at2759"/>
<dbReference type="InterPro" id="IPR007527">
    <property type="entry name" value="Znf_SWIM"/>
</dbReference>
<dbReference type="Proteomes" id="UP001152799">
    <property type="component" value="Chromosome 1"/>
</dbReference>
<sequence length="211" mass="23552">MDNQMVQASKNISINEIAKNTYRVSSSTNKTLFYTANTDISFCDCVHGQGGCFCKHLCAFQQKLGIVFKSAPTLTLEDKDFAKVALGDDVSMNFFEFMDTDVIVQRQNEQESLQTIENEENKSSPKLGDISNSNNNLDDEAHSTAVAGLSQQFQRITNIAANSLLLHNLFEKFKPKEMAESISAETINHHFLADNLVLITERLNRGLNHAV</sequence>
<proteinExistence type="predicted"/>
<evidence type="ECO:0000259" key="3">
    <source>
        <dbReference type="PROSITE" id="PS50966"/>
    </source>
</evidence>
<organism evidence="4 5">
    <name type="scientific">Ceutorhynchus assimilis</name>
    <name type="common">cabbage seed weevil</name>
    <dbReference type="NCBI Taxonomy" id="467358"/>
    <lineage>
        <taxon>Eukaryota</taxon>
        <taxon>Metazoa</taxon>
        <taxon>Ecdysozoa</taxon>
        <taxon>Arthropoda</taxon>
        <taxon>Hexapoda</taxon>
        <taxon>Insecta</taxon>
        <taxon>Pterygota</taxon>
        <taxon>Neoptera</taxon>
        <taxon>Endopterygota</taxon>
        <taxon>Coleoptera</taxon>
        <taxon>Polyphaga</taxon>
        <taxon>Cucujiformia</taxon>
        <taxon>Curculionidae</taxon>
        <taxon>Ceutorhynchinae</taxon>
        <taxon>Ceutorhynchus</taxon>
    </lineage>
</organism>
<name>A0A9N9QDH1_9CUCU</name>
<reference evidence="4" key="1">
    <citation type="submission" date="2022-01" db="EMBL/GenBank/DDBJ databases">
        <authorList>
            <person name="King R."/>
        </authorList>
    </citation>
    <scope>NUCLEOTIDE SEQUENCE</scope>
</reference>
<dbReference type="AlphaFoldDB" id="A0A9N9QDH1"/>
<dbReference type="PROSITE" id="PS50966">
    <property type="entry name" value="ZF_SWIM"/>
    <property type="match status" value="1"/>
</dbReference>